<proteinExistence type="predicted"/>
<sequence>MDNGDKTLLATKKKVFSSLDNKPVLLTRAPVPLSEEFEPEDSPCSPTFVFPRTISNFNQKTTVVISAQVPEVQDDVSAARMVAVVLDYLRDVAHYCNCAVSWSFAQLRQTLQSIPFAVGQMQTIVKIRLGLSWPLVTAFVQNVTDFISDEDIRDASVGELVVFLQTWQVAACEQAVVAGSSNICANLVQFFRDVLEQFKQFLTKRWLQSGRISFPCEFGKKSDSLFLCMECHREHM</sequence>
<evidence type="ECO:0000313" key="2">
    <source>
        <dbReference type="EMBL" id="CAH0476025.1"/>
    </source>
</evidence>
<reference evidence="2" key="1">
    <citation type="submission" date="2021-11" db="EMBL/GenBank/DDBJ databases">
        <authorList>
            <person name="Islam A."/>
            <person name="Islam S."/>
            <person name="Flora M.S."/>
            <person name="Rahman M."/>
            <person name="Ziaur R.M."/>
            <person name="Epstein J.H."/>
            <person name="Hassan M."/>
            <person name="Klassen M."/>
            <person name="Woodard K."/>
            <person name="Webb A."/>
            <person name="Webby R.J."/>
            <person name="El Zowalaty M.E."/>
        </authorList>
    </citation>
    <scope>NUCLEOTIDE SEQUENCE</scope>
    <source>
        <strain evidence="2">Pbs3</strain>
    </source>
</reference>
<organism evidence="2 3">
    <name type="scientific">Peronospora belbahrii</name>
    <dbReference type="NCBI Taxonomy" id="622444"/>
    <lineage>
        <taxon>Eukaryota</taxon>
        <taxon>Sar</taxon>
        <taxon>Stramenopiles</taxon>
        <taxon>Oomycota</taxon>
        <taxon>Peronosporomycetes</taxon>
        <taxon>Peronosporales</taxon>
        <taxon>Peronosporaceae</taxon>
        <taxon>Peronospora</taxon>
    </lineage>
</organism>
<protein>
    <submittedName>
        <fullName evidence="2">Uncharacterized protein</fullName>
    </submittedName>
</protein>
<name>A0AAU9KU10_9STRA</name>
<dbReference type="EMBL" id="CAKKTJ010000132">
    <property type="protein sequence ID" value="CAH0476025.1"/>
    <property type="molecule type" value="Genomic_DNA"/>
</dbReference>
<evidence type="ECO:0000313" key="3">
    <source>
        <dbReference type="Proteomes" id="UP001160483"/>
    </source>
</evidence>
<dbReference type="Proteomes" id="UP001160483">
    <property type="component" value="Unassembled WGS sequence"/>
</dbReference>
<evidence type="ECO:0000313" key="1">
    <source>
        <dbReference type="EMBL" id="CAH0474890.1"/>
    </source>
</evidence>
<dbReference type="AlphaFoldDB" id="A0AAU9KU10"/>
<dbReference type="EMBL" id="CAKKTJ010000114">
    <property type="protein sequence ID" value="CAH0474890.1"/>
    <property type="molecule type" value="Genomic_DNA"/>
</dbReference>
<gene>
    <name evidence="1" type="ORF">PBS003_LOCUS1728</name>
    <name evidence="2" type="ORF">PBS003_LOCUS2833</name>
</gene>
<comment type="caution">
    <text evidence="2">The sequence shown here is derived from an EMBL/GenBank/DDBJ whole genome shotgun (WGS) entry which is preliminary data.</text>
</comment>
<accession>A0AAU9KU10</accession>